<keyword evidence="1" id="KW-1133">Transmembrane helix</keyword>
<evidence type="ECO:0000256" key="1">
    <source>
        <dbReference type="SAM" id="Phobius"/>
    </source>
</evidence>
<reference evidence="2 3" key="1">
    <citation type="submission" date="2021-03" db="EMBL/GenBank/DDBJ databases">
        <authorList>
            <person name="Lee D.-H."/>
        </authorList>
    </citation>
    <scope>NUCLEOTIDE SEQUENCE [LARGE SCALE GENOMIC DNA]</scope>
    <source>
        <strain evidence="2 3">MMS20-R2-23</strain>
    </source>
</reference>
<name>A0ABS3VFL2_9ACTN</name>
<dbReference type="RefSeq" id="WP_208569958.1">
    <property type="nucleotide sequence ID" value="NZ_JAGFWR010000024.1"/>
</dbReference>
<organism evidence="2 3">
    <name type="scientific">Micromonospora antibiotica</name>
    <dbReference type="NCBI Taxonomy" id="2807623"/>
    <lineage>
        <taxon>Bacteria</taxon>
        <taxon>Bacillati</taxon>
        <taxon>Actinomycetota</taxon>
        <taxon>Actinomycetes</taxon>
        <taxon>Micromonosporales</taxon>
        <taxon>Micromonosporaceae</taxon>
        <taxon>Micromonospora</taxon>
    </lineage>
</organism>
<dbReference type="Proteomes" id="UP000671399">
    <property type="component" value="Unassembled WGS sequence"/>
</dbReference>
<proteinExistence type="predicted"/>
<feature type="transmembrane region" description="Helical" evidence="1">
    <location>
        <begin position="27"/>
        <end position="51"/>
    </location>
</feature>
<evidence type="ECO:0000313" key="2">
    <source>
        <dbReference type="EMBL" id="MBO4164419.1"/>
    </source>
</evidence>
<dbReference type="EMBL" id="JAGFWR010000024">
    <property type="protein sequence ID" value="MBO4164419.1"/>
    <property type="molecule type" value="Genomic_DNA"/>
</dbReference>
<keyword evidence="3" id="KW-1185">Reference proteome</keyword>
<protein>
    <submittedName>
        <fullName evidence="2">Uncharacterized protein</fullName>
    </submittedName>
</protein>
<accession>A0ABS3VFL2</accession>
<comment type="caution">
    <text evidence="2">The sequence shown here is derived from an EMBL/GenBank/DDBJ whole genome shotgun (WGS) entry which is preliminary data.</text>
</comment>
<keyword evidence="1" id="KW-0812">Transmembrane</keyword>
<keyword evidence="1" id="KW-0472">Membrane</keyword>
<evidence type="ECO:0000313" key="3">
    <source>
        <dbReference type="Proteomes" id="UP000671399"/>
    </source>
</evidence>
<sequence length="131" mass="12654">MAVAVGVGAAGIVVVLAGQGLDRAEKWVSVVVGSGSVVLSAAGLVLGWLTWRQSQTGAALQPVNASGSGAVAIGGDSRGEIEVNVLDVSDVPPVYPPVPYGVCASGAGSVAIGGDSTAPIRTSVSGRGDTA</sequence>
<gene>
    <name evidence="2" type="ORF">JQN83_26930</name>
</gene>